<dbReference type="PANTHER" id="PTHR12045">
    <property type="entry name" value="ALLANTOICASE"/>
    <property type="match status" value="1"/>
</dbReference>
<dbReference type="InterPro" id="IPR008979">
    <property type="entry name" value="Galactose-bd-like_sf"/>
</dbReference>
<evidence type="ECO:0000256" key="1">
    <source>
        <dbReference type="ARBA" id="ARBA00009242"/>
    </source>
</evidence>
<accession>A0A318J8B9</accession>
<dbReference type="HAMAP" id="MF_00813">
    <property type="entry name" value="Allantoicase"/>
    <property type="match status" value="1"/>
</dbReference>
<dbReference type="EC" id="3.5.3.4" evidence="2"/>
<dbReference type="PANTHER" id="PTHR12045:SF3">
    <property type="entry name" value="INACTIVE ALLANTOICASE-RELATED"/>
    <property type="match status" value="1"/>
</dbReference>
<name>A0A318J8B9_9NEIS</name>
<keyword evidence="2" id="KW-0378">Hydrolase</keyword>
<comment type="similarity">
    <text evidence="1 2">Belongs to the allantoicase family.</text>
</comment>
<protein>
    <recommendedName>
        <fullName evidence="2">Probable allantoicase</fullName>
        <ecNumber evidence="2">3.5.3.4</ecNumber>
    </recommendedName>
    <alternativeName>
        <fullName evidence="2">Allantoate amidinohydrolase</fullName>
    </alternativeName>
</protein>
<dbReference type="UniPathway" id="UPA00395">
    <property type="reaction ID" value="UER00654"/>
</dbReference>
<dbReference type="PIRSF" id="PIRSF016516">
    <property type="entry name" value="Allantoicase"/>
    <property type="match status" value="1"/>
</dbReference>
<reference evidence="4 5" key="1">
    <citation type="submission" date="2018-05" db="EMBL/GenBank/DDBJ databases">
        <title>Genomic Encyclopedia of Type Strains, Phase IV (KMG-IV): sequencing the most valuable type-strain genomes for metagenomic binning, comparative biology and taxonomic classification.</title>
        <authorList>
            <person name="Goeker M."/>
        </authorList>
    </citation>
    <scope>NUCLEOTIDE SEQUENCE [LARGE SCALE GENOMIC DNA]</scope>
    <source>
        <strain evidence="4 5">DSM 25134</strain>
    </source>
</reference>
<keyword evidence="2" id="KW-0659">Purine metabolism</keyword>
<feature type="domain" description="Allantoicase" evidence="3">
    <location>
        <begin position="201"/>
        <end position="344"/>
    </location>
</feature>
<dbReference type="Pfam" id="PF03561">
    <property type="entry name" value="Allantoicase"/>
    <property type="match status" value="2"/>
</dbReference>
<dbReference type="InterPro" id="IPR015908">
    <property type="entry name" value="Allantoicase_dom"/>
</dbReference>
<evidence type="ECO:0000259" key="3">
    <source>
        <dbReference type="Pfam" id="PF03561"/>
    </source>
</evidence>
<dbReference type="NCBIfam" id="TIGR02961">
    <property type="entry name" value="allantoicase"/>
    <property type="match status" value="1"/>
</dbReference>
<dbReference type="AlphaFoldDB" id="A0A318J8B9"/>
<dbReference type="SUPFAM" id="SSF49785">
    <property type="entry name" value="Galactose-binding domain-like"/>
    <property type="match status" value="2"/>
</dbReference>
<comment type="caution">
    <text evidence="4">The sequence shown here is derived from an EMBL/GenBank/DDBJ whole genome shotgun (WGS) entry which is preliminary data.</text>
</comment>
<gene>
    <name evidence="2" type="primary">alc</name>
    <name evidence="4" type="ORF">DFR38_11571</name>
</gene>
<proteinExistence type="inferred from homology"/>
<dbReference type="Proteomes" id="UP000248395">
    <property type="component" value="Unassembled WGS sequence"/>
</dbReference>
<comment type="catalytic activity">
    <reaction evidence="2">
        <text>allantoate + H2O = (S)-ureidoglycolate + urea</text>
        <dbReference type="Rhea" id="RHEA:11016"/>
        <dbReference type="ChEBI" id="CHEBI:15377"/>
        <dbReference type="ChEBI" id="CHEBI:16199"/>
        <dbReference type="ChEBI" id="CHEBI:17536"/>
        <dbReference type="ChEBI" id="CHEBI:57296"/>
        <dbReference type="EC" id="3.5.3.4"/>
    </reaction>
</comment>
<dbReference type="GO" id="GO:0000256">
    <property type="term" value="P:allantoin catabolic process"/>
    <property type="evidence" value="ECO:0007669"/>
    <property type="project" value="UniProtKB-UniRule"/>
</dbReference>
<sequence length="346" mass="38573">MSIALHPTATVVPAAPVELPEFARRHVNLADPDFGACVLSCSDEWFAPAERMLKSSSPVFVVGKFDDHGKWMDGWETRRRRNGGHDHALIQLGLPGVIKGLDIDTSHFTGNFPPAASVEACHIAGAPDEHTVWTEILPAAALGSNAHHFFAIDDQRVWTHLRLHIYPDGGVARFRVYGQPDSDWAGKDRSALHEVSALQHGGRIVAYNDAHFGVPFRLIMPGRGINMGDGWETRRRREPGNDWCIIQLGHTAVVERIEVDTAHFKGNYPDSVSIQAARVTQGTDQSIVTQAMFWDTLLPEQKTAMDKQHFYDREQIRPLGPVNHVRLNIFPDGGVSRLRIWGRLVD</sequence>
<feature type="domain" description="Allantoicase" evidence="3">
    <location>
        <begin position="35"/>
        <end position="180"/>
    </location>
</feature>
<dbReference type="GO" id="GO:0006144">
    <property type="term" value="P:purine nucleobase metabolic process"/>
    <property type="evidence" value="ECO:0007669"/>
    <property type="project" value="UniProtKB-KW"/>
</dbReference>
<keyword evidence="5" id="KW-1185">Reference proteome</keyword>
<evidence type="ECO:0000313" key="5">
    <source>
        <dbReference type="Proteomes" id="UP000248395"/>
    </source>
</evidence>
<comment type="pathway">
    <text evidence="2">Nitrogen metabolism; (S)-allantoin degradation; (S)-ureidoglycolate from allantoate (aminidohydrolase route): step 1/1.</text>
</comment>
<dbReference type="EMBL" id="QJKC01000015">
    <property type="protein sequence ID" value="PXX43443.1"/>
    <property type="molecule type" value="Genomic_DNA"/>
</dbReference>
<dbReference type="InterPro" id="IPR005164">
    <property type="entry name" value="Allantoicase"/>
</dbReference>
<dbReference type="OrthoDB" id="2078334at2"/>
<evidence type="ECO:0000313" key="4">
    <source>
        <dbReference type="EMBL" id="PXX43443.1"/>
    </source>
</evidence>
<dbReference type="Gene3D" id="2.60.120.260">
    <property type="entry name" value="Galactose-binding domain-like"/>
    <property type="match status" value="2"/>
</dbReference>
<dbReference type="GO" id="GO:0004037">
    <property type="term" value="F:allantoicase activity"/>
    <property type="evidence" value="ECO:0007669"/>
    <property type="project" value="UniProtKB-UniRule"/>
</dbReference>
<organism evidence="4 5">
    <name type="scientific">Aquitalea magnusonii</name>
    <dbReference type="NCBI Taxonomy" id="332411"/>
    <lineage>
        <taxon>Bacteria</taxon>
        <taxon>Pseudomonadati</taxon>
        <taxon>Pseudomonadota</taxon>
        <taxon>Betaproteobacteria</taxon>
        <taxon>Neisseriales</taxon>
        <taxon>Chromobacteriaceae</taxon>
        <taxon>Aquitalea</taxon>
    </lineage>
</organism>
<dbReference type="RefSeq" id="WP_059285774.1">
    <property type="nucleotide sequence ID" value="NZ_LNQU01000040.1"/>
</dbReference>
<evidence type="ECO:0000256" key="2">
    <source>
        <dbReference type="HAMAP-Rule" id="MF_00813"/>
    </source>
</evidence>